<evidence type="ECO:0000256" key="3">
    <source>
        <dbReference type="ARBA" id="ARBA00023002"/>
    </source>
</evidence>
<dbReference type="RefSeq" id="WP_167163985.1">
    <property type="nucleotide sequence ID" value="NZ_BAAAOO010000012.1"/>
</dbReference>
<reference evidence="5 6" key="1">
    <citation type="submission" date="2020-02" db="EMBL/GenBank/DDBJ databases">
        <title>Sequencing the genomes of 1000 actinobacteria strains.</title>
        <authorList>
            <person name="Klenk H.-P."/>
        </authorList>
    </citation>
    <scope>NUCLEOTIDE SEQUENCE [LARGE SCALE GENOMIC DNA]</scope>
    <source>
        <strain evidence="5 6">DSM 19609</strain>
    </source>
</reference>
<dbReference type="SUPFAM" id="SSF51905">
    <property type="entry name" value="FAD/NAD(P)-binding domain"/>
    <property type="match status" value="1"/>
</dbReference>
<evidence type="ECO:0000313" key="6">
    <source>
        <dbReference type="Proteomes" id="UP000749311"/>
    </source>
</evidence>
<dbReference type="SUPFAM" id="SSF54373">
    <property type="entry name" value="FAD-linked reductases, C-terminal domain"/>
    <property type="match status" value="1"/>
</dbReference>
<dbReference type="InterPro" id="IPR036188">
    <property type="entry name" value="FAD/NAD-bd_sf"/>
</dbReference>
<proteinExistence type="inferred from homology"/>
<dbReference type="InterPro" id="IPR002937">
    <property type="entry name" value="Amino_oxidase"/>
</dbReference>
<dbReference type="Proteomes" id="UP000749311">
    <property type="component" value="Unassembled WGS sequence"/>
</dbReference>
<gene>
    <name evidence="5" type="ORF">FB473_000187</name>
</gene>
<accession>A0ABX0SAW9</accession>
<keyword evidence="6" id="KW-1185">Reference proteome</keyword>
<organism evidence="5 6">
    <name type="scientific">Brooklawnia cerclae</name>
    <dbReference type="NCBI Taxonomy" id="349934"/>
    <lineage>
        <taxon>Bacteria</taxon>
        <taxon>Bacillati</taxon>
        <taxon>Actinomycetota</taxon>
        <taxon>Actinomycetes</taxon>
        <taxon>Propionibacteriales</taxon>
        <taxon>Propionibacteriaceae</taxon>
        <taxon>Brooklawnia</taxon>
    </lineage>
</organism>
<evidence type="ECO:0000259" key="4">
    <source>
        <dbReference type="Pfam" id="PF01593"/>
    </source>
</evidence>
<protein>
    <submittedName>
        <fullName evidence="5">Monoamine oxidase</fullName>
    </submittedName>
</protein>
<keyword evidence="3" id="KW-0560">Oxidoreductase</keyword>
<dbReference type="EMBL" id="JAAMOZ010000001">
    <property type="protein sequence ID" value="NIH55542.1"/>
    <property type="molecule type" value="Genomic_DNA"/>
</dbReference>
<dbReference type="InterPro" id="IPR001613">
    <property type="entry name" value="Flavin_amine_oxidase"/>
</dbReference>
<evidence type="ECO:0000313" key="5">
    <source>
        <dbReference type="EMBL" id="NIH55542.1"/>
    </source>
</evidence>
<name>A0ABX0SAW9_9ACTN</name>
<comment type="caution">
    <text evidence="5">The sequence shown here is derived from an EMBL/GenBank/DDBJ whole genome shotgun (WGS) entry which is preliminary data.</text>
</comment>
<dbReference type="PANTHER" id="PTHR43563:SF1">
    <property type="entry name" value="AMINE OXIDASE [FLAVIN-CONTAINING] B"/>
    <property type="match status" value="1"/>
</dbReference>
<dbReference type="PANTHER" id="PTHR43563">
    <property type="entry name" value="AMINE OXIDASE"/>
    <property type="match status" value="1"/>
</dbReference>
<dbReference type="InterPro" id="IPR050703">
    <property type="entry name" value="Flavin_MAO"/>
</dbReference>
<dbReference type="Pfam" id="PF01593">
    <property type="entry name" value="Amino_oxidase"/>
    <property type="match status" value="1"/>
</dbReference>
<dbReference type="PRINTS" id="PR00757">
    <property type="entry name" value="AMINEOXDASEF"/>
</dbReference>
<comment type="cofactor">
    <cofactor evidence="1">
        <name>FAD</name>
        <dbReference type="ChEBI" id="CHEBI:57692"/>
    </cofactor>
</comment>
<feature type="domain" description="Amine oxidase" evidence="4">
    <location>
        <begin position="11"/>
        <end position="443"/>
    </location>
</feature>
<sequence>MLDCVVVGAGLAGLSAALELVGRGKQVVVLEARERVGGRVESVLHDDQVIELGGQWLSPGNDAMLDLVQQAGLELTGPADGVLLIRSQGTVYRSEQAPDRGPSLSPFEMADLGQGVLRFRRLADRVVNDGAWALANGVWLAQPLIRWVKANLRTPAAQEAFGSVLRAAQGDGIEHPTLSQALAMNTNGTDLESLFAVSGGLQQRRVVGGLAQVGAYMAAQLGESLRLGTVVTRIEHDEHSVVVHTAGGDAFPARAVLVALPPWLGQRLEYDPPLPSWREDVVRRTSPGNVIKAMVIYSEPWWRASGLSGQMSADEGHVRVTFDVSDPDGPGVLTGFFEGIEAVTLSKRTSTLRERAFVDDLAAVFGDDAHRPHVYIDRDWAAEEFSRGCHGAHFSPGVWSVNGQLLAEPQGLVHFAGAEYAARFNGYLEGAVRSGRDEARAILRELA</sequence>
<evidence type="ECO:0000256" key="2">
    <source>
        <dbReference type="ARBA" id="ARBA00005995"/>
    </source>
</evidence>
<evidence type="ECO:0000256" key="1">
    <source>
        <dbReference type="ARBA" id="ARBA00001974"/>
    </source>
</evidence>
<dbReference type="Gene3D" id="3.50.50.60">
    <property type="entry name" value="FAD/NAD(P)-binding domain"/>
    <property type="match status" value="1"/>
</dbReference>
<comment type="similarity">
    <text evidence="2">Belongs to the flavin monoamine oxidase family.</text>
</comment>